<name>A0ABY9KXT4_9BACI</name>
<reference evidence="1" key="1">
    <citation type="submission" date="2023-06" db="EMBL/GenBank/DDBJ databases">
        <title>A Treasure from Seagulls: Isolation and Description of Aciduricobacillus qingdaonensis gen. nov., sp. nov., a Rare Obligately Uric Acid-utilizing Member in the Family Bacillaceae.</title>
        <authorList>
            <person name="Liu W."/>
            <person name="Wang B."/>
        </authorList>
    </citation>
    <scope>NUCLEOTIDE SEQUENCE</scope>
    <source>
        <strain evidence="1">44XB</strain>
    </source>
</reference>
<dbReference type="Pfam" id="PF14003">
    <property type="entry name" value="YlbE"/>
    <property type="match status" value="1"/>
</dbReference>
<dbReference type="InterPro" id="IPR025613">
    <property type="entry name" value="YlbE"/>
</dbReference>
<evidence type="ECO:0000313" key="2">
    <source>
        <dbReference type="Proteomes" id="UP001180087"/>
    </source>
</evidence>
<proteinExistence type="predicted"/>
<protein>
    <submittedName>
        <fullName evidence="1">YlbE-like family protein</fullName>
    </submittedName>
</protein>
<accession>A0ABY9KXT4</accession>
<sequence>MDSDTRIRLREQPELIRYVRMHPDWYRQLSRDPESFSKLEKEAKVFYGKTFPQRVERIGNQLQMLRLLAGMAKSLDE</sequence>
<evidence type="ECO:0000313" key="1">
    <source>
        <dbReference type="EMBL" id="WLV25663.1"/>
    </source>
</evidence>
<dbReference type="EMBL" id="CP129113">
    <property type="protein sequence ID" value="WLV25663.1"/>
    <property type="molecule type" value="Genomic_DNA"/>
</dbReference>
<gene>
    <name evidence="1" type="ORF">QR721_05505</name>
</gene>
<dbReference type="RefSeq" id="WP_348029455.1">
    <property type="nucleotide sequence ID" value="NZ_CP129113.1"/>
</dbReference>
<dbReference type="Proteomes" id="UP001180087">
    <property type="component" value="Chromosome"/>
</dbReference>
<organism evidence="1 2">
    <name type="scientific">Aciduricibacillus chroicocephali</name>
    <dbReference type="NCBI Taxonomy" id="3054939"/>
    <lineage>
        <taxon>Bacteria</taxon>
        <taxon>Bacillati</taxon>
        <taxon>Bacillota</taxon>
        <taxon>Bacilli</taxon>
        <taxon>Bacillales</taxon>
        <taxon>Bacillaceae</taxon>
        <taxon>Aciduricibacillus</taxon>
    </lineage>
</organism>
<keyword evidence="2" id="KW-1185">Reference proteome</keyword>